<organism evidence="1">
    <name type="scientific">Arundo donax</name>
    <name type="common">Giant reed</name>
    <name type="synonym">Donax arundinaceus</name>
    <dbReference type="NCBI Taxonomy" id="35708"/>
    <lineage>
        <taxon>Eukaryota</taxon>
        <taxon>Viridiplantae</taxon>
        <taxon>Streptophyta</taxon>
        <taxon>Embryophyta</taxon>
        <taxon>Tracheophyta</taxon>
        <taxon>Spermatophyta</taxon>
        <taxon>Magnoliopsida</taxon>
        <taxon>Liliopsida</taxon>
        <taxon>Poales</taxon>
        <taxon>Poaceae</taxon>
        <taxon>PACMAD clade</taxon>
        <taxon>Arundinoideae</taxon>
        <taxon>Arundineae</taxon>
        <taxon>Arundo</taxon>
    </lineage>
</organism>
<sequence>MVKEVSVQYSGYMVQIHSCPLIRLLKFFFQLQRKATLSVFIHRQMNWRK</sequence>
<name>A0A0A9DNU6_ARUDO</name>
<reference evidence="1" key="1">
    <citation type="submission" date="2014-09" db="EMBL/GenBank/DDBJ databases">
        <authorList>
            <person name="Magalhaes I.L.F."/>
            <person name="Oliveira U."/>
            <person name="Santos F.R."/>
            <person name="Vidigal T.H.D.A."/>
            <person name="Brescovit A.D."/>
            <person name="Santos A.J."/>
        </authorList>
    </citation>
    <scope>NUCLEOTIDE SEQUENCE</scope>
    <source>
        <tissue evidence="1">Shoot tissue taken approximately 20 cm above the soil surface</tissue>
    </source>
</reference>
<protein>
    <submittedName>
        <fullName evidence="1">Uncharacterized protein</fullName>
    </submittedName>
</protein>
<proteinExistence type="predicted"/>
<reference evidence="1" key="2">
    <citation type="journal article" date="2015" name="Data Brief">
        <title>Shoot transcriptome of the giant reed, Arundo donax.</title>
        <authorList>
            <person name="Barrero R.A."/>
            <person name="Guerrero F.D."/>
            <person name="Moolhuijzen P."/>
            <person name="Goolsby J.A."/>
            <person name="Tidwell J."/>
            <person name="Bellgard S.E."/>
            <person name="Bellgard M.I."/>
        </authorList>
    </citation>
    <scope>NUCLEOTIDE SEQUENCE</scope>
    <source>
        <tissue evidence="1">Shoot tissue taken approximately 20 cm above the soil surface</tissue>
    </source>
</reference>
<dbReference type="AlphaFoldDB" id="A0A0A9DNU6"/>
<evidence type="ECO:0000313" key="1">
    <source>
        <dbReference type="EMBL" id="JAD87330.1"/>
    </source>
</evidence>
<accession>A0A0A9DNU6</accession>
<dbReference type="EMBL" id="GBRH01210565">
    <property type="protein sequence ID" value="JAD87330.1"/>
    <property type="molecule type" value="Transcribed_RNA"/>
</dbReference>